<name>A0A291GS50_9MICO</name>
<feature type="transmembrane region" description="Helical" evidence="7">
    <location>
        <begin position="20"/>
        <end position="41"/>
    </location>
</feature>
<dbReference type="Proteomes" id="UP000218165">
    <property type="component" value="Chromosome"/>
</dbReference>
<feature type="domain" description="VTT" evidence="8">
    <location>
        <begin position="43"/>
        <end position="159"/>
    </location>
</feature>
<evidence type="ECO:0000313" key="9">
    <source>
        <dbReference type="EMBL" id="ATG53303.1"/>
    </source>
</evidence>
<dbReference type="GO" id="GO:0005886">
    <property type="term" value="C:plasma membrane"/>
    <property type="evidence" value="ECO:0007669"/>
    <property type="project" value="UniProtKB-SubCell"/>
</dbReference>
<dbReference type="Pfam" id="PF09335">
    <property type="entry name" value="VTT_dom"/>
    <property type="match status" value="1"/>
</dbReference>
<evidence type="ECO:0000259" key="8">
    <source>
        <dbReference type="Pfam" id="PF09335"/>
    </source>
</evidence>
<organism evidence="9 10">
    <name type="scientific">Brachybacterium vulturis</name>
    <dbReference type="NCBI Taxonomy" id="2017484"/>
    <lineage>
        <taxon>Bacteria</taxon>
        <taxon>Bacillati</taxon>
        <taxon>Actinomycetota</taxon>
        <taxon>Actinomycetes</taxon>
        <taxon>Micrococcales</taxon>
        <taxon>Dermabacteraceae</taxon>
        <taxon>Brachybacterium</taxon>
    </lineage>
</organism>
<dbReference type="InterPro" id="IPR015414">
    <property type="entry name" value="TMEM64"/>
</dbReference>
<evidence type="ECO:0000256" key="2">
    <source>
        <dbReference type="ARBA" id="ARBA00008640"/>
    </source>
</evidence>
<comment type="caution">
    <text evidence="7">Lacks conserved residue(s) required for the propagation of feature annotation.</text>
</comment>
<comment type="subcellular location">
    <subcellularLocation>
        <location evidence="1 7">Cell membrane</location>
        <topology evidence="1 7">Multi-pass membrane protein</topology>
    </subcellularLocation>
</comment>
<feature type="transmembrane region" description="Helical" evidence="7">
    <location>
        <begin position="167"/>
        <end position="187"/>
    </location>
</feature>
<dbReference type="EMBL" id="CP023563">
    <property type="protein sequence ID" value="ATG53303.1"/>
    <property type="molecule type" value="Genomic_DNA"/>
</dbReference>
<keyword evidence="10" id="KW-1185">Reference proteome</keyword>
<protein>
    <recommendedName>
        <fullName evidence="7">TVP38/TMEM64 family membrane protein</fullName>
    </recommendedName>
</protein>
<dbReference type="KEGG" id="brz:CFK38_15930"/>
<keyword evidence="5 7" id="KW-1133">Transmembrane helix</keyword>
<evidence type="ECO:0000256" key="7">
    <source>
        <dbReference type="RuleBase" id="RU366058"/>
    </source>
</evidence>
<dbReference type="PANTHER" id="PTHR12677:SF59">
    <property type="entry name" value="GOLGI APPARATUS MEMBRANE PROTEIN TVP38-RELATED"/>
    <property type="match status" value="1"/>
</dbReference>
<sequence length="202" mass="21307">MLWLALNVRLPSLDEMQAEIADLGLWGPFFFVGLYAVVAVTPIPVTIMAVAAGMIFGLPVGTVLSMIGVMIGCLGGYGIARGLGRETVMRRLGSHAEVVEERLGDGGFYAVCTLRLMPGIPYWPVNYGSGALGISSRDFLIATALSALPGQVSLIAVGAFIADPSLVTALAVVISWIVVIALTLLAYRRWRATRTSQDAPAG</sequence>
<evidence type="ECO:0000256" key="5">
    <source>
        <dbReference type="ARBA" id="ARBA00022989"/>
    </source>
</evidence>
<evidence type="ECO:0000256" key="3">
    <source>
        <dbReference type="ARBA" id="ARBA00022475"/>
    </source>
</evidence>
<evidence type="ECO:0000256" key="4">
    <source>
        <dbReference type="ARBA" id="ARBA00022692"/>
    </source>
</evidence>
<proteinExistence type="inferred from homology"/>
<keyword evidence="6 7" id="KW-0472">Membrane</keyword>
<keyword evidence="4 7" id="KW-0812">Transmembrane</keyword>
<evidence type="ECO:0000313" key="10">
    <source>
        <dbReference type="Proteomes" id="UP000218165"/>
    </source>
</evidence>
<dbReference type="OrthoDB" id="5242213at2"/>
<feature type="transmembrane region" description="Helical" evidence="7">
    <location>
        <begin position="47"/>
        <end position="80"/>
    </location>
</feature>
<comment type="similarity">
    <text evidence="2 7">Belongs to the TVP38/TMEM64 family.</text>
</comment>
<accession>A0A291GS50</accession>
<dbReference type="AlphaFoldDB" id="A0A291GS50"/>
<evidence type="ECO:0000256" key="1">
    <source>
        <dbReference type="ARBA" id="ARBA00004651"/>
    </source>
</evidence>
<dbReference type="InterPro" id="IPR032816">
    <property type="entry name" value="VTT_dom"/>
</dbReference>
<reference evidence="10" key="1">
    <citation type="submission" date="2017-09" db="EMBL/GenBank/DDBJ databases">
        <title>Brachybacterium sp. VM2412.</title>
        <authorList>
            <person name="Tak E.J."/>
            <person name="Bae J.-W."/>
        </authorList>
    </citation>
    <scope>NUCLEOTIDE SEQUENCE [LARGE SCALE GENOMIC DNA]</scope>
    <source>
        <strain evidence="10">VM2412</strain>
    </source>
</reference>
<feature type="transmembrane region" description="Helical" evidence="7">
    <location>
        <begin position="139"/>
        <end position="161"/>
    </location>
</feature>
<gene>
    <name evidence="9" type="ORF">CFK38_15930</name>
</gene>
<dbReference type="PANTHER" id="PTHR12677">
    <property type="entry name" value="GOLGI APPARATUS MEMBRANE PROTEIN TVP38-RELATED"/>
    <property type="match status" value="1"/>
</dbReference>
<keyword evidence="3 7" id="KW-1003">Cell membrane</keyword>
<evidence type="ECO:0000256" key="6">
    <source>
        <dbReference type="ARBA" id="ARBA00023136"/>
    </source>
</evidence>